<feature type="region of interest" description="Disordered" evidence="2">
    <location>
        <begin position="293"/>
        <end position="336"/>
    </location>
</feature>
<feature type="region of interest" description="Disordered" evidence="2">
    <location>
        <begin position="626"/>
        <end position="651"/>
    </location>
</feature>
<feature type="transmembrane region" description="Helical" evidence="3">
    <location>
        <begin position="178"/>
        <end position="211"/>
    </location>
</feature>
<keyword evidence="4" id="KW-0732">Signal</keyword>
<evidence type="ECO:0000313" key="6">
    <source>
        <dbReference type="Proteomes" id="UP001492380"/>
    </source>
</evidence>
<dbReference type="Proteomes" id="UP001492380">
    <property type="component" value="Unassembled WGS sequence"/>
</dbReference>
<feature type="region of interest" description="Disordered" evidence="2">
    <location>
        <begin position="460"/>
        <end position="542"/>
    </location>
</feature>
<keyword evidence="3" id="KW-0472">Membrane</keyword>
<dbReference type="EMBL" id="JBBWRZ010000009">
    <property type="protein sequence ID" value="KAK8229312.1"/>
    <property type="molecule type" value="Genomic_DNA"/>
</dbReference>
<feature type="signal peptide" evidence="4">
    <location>
        <begin position="1"/>
        <end position="20"/>
    </location>
</feature>
<gene>
    <name evidence="5" type="ORF">HDK90DRAFT_557939</name>
</gene>
<comment type="caution">
    <text evidence="5">The sequence shown here is derived from an EMBL/GenBank/DDBJ whole genome shotgun (WGS) entry which is preliminary data.</text>
</comment>
<feature type="compositionally biased region" description="Polar residues" evidence="2">
    <location>
        <begin position="308"/>
        <end position="320"/>
    </location>
</feature>
<accession>A0ABR1YH09</accession>
<feature type="region of interest" description="Disordered" evidence="2">
    <location>
        <begin position="671"/>
        <end position="715"/>
    </location>
</feature>
<sequence length="715" mass="77956">MVPFFLIILLSMLPSGLLDALTDAGIGLSQTSMFIDAIDAIVSRTGLFGFAILCLVLYVFSSACLPVMVGCLLRVTYLQQVRELIMSILTHETLFSILNCLCAVFASFALGILAARHHAMLFRLLAIIHQAVRTIKSNGVLDNSMNVAKHAWPIVDSLVLLTGCLYEVSCLSEQQLCLLALSILLIIFVVFTGVLILAIITFNLVLGHFLAIESTKLCVSFVKASDILSHISTITHDLFLFIYMSDGTIETGDLPMPPDLTIPTATTAVHLVNHTRTVSHSSHISTATHISAHLSKASGPRTAIPQESRGSTPSADLSGQSSTPSRPISRSSHPTTISDLDQCIRIVDSCMERIQELQTETQLLRQKNGHVHQLEVEVELLRARDEHSRRDRFQDEQKFQSMLKGFEFLEAVNADLLAENQDLRQALDRNEEEGNALLKEFVQSFCPQHLDLFSDSGLTSSLSAPKSSSQQPVTPGGDHIPVQTPVKRSLHLPDTPSSGPSLPFSPRTPVIRSVGHISPTSLIKPLHPKTPSGPGLPTPEAMKRRFDPTVKIVVPRCPTTVSSRNSLPCPSSASTNSSYPFEFEPVDHSLSPSPKTIKKYDQGIRLFPAKPGLPCPMRQVFGDRIPEEHSPTIPEDSPSLPRPTPIPVPSRFGRVSVHSLNRPYFGGHGGYGPALSAFSTPPDPDFQGPPSYASSNGSPLPAPSPRPSDDYDPFW</sequence>
<name>A0ABR1YH09_9PEZI</name>
<feature type="compositionally biased region" description="Low complexity" evidence="2">
    <location>
        <begin position="321"/>
        <end position="336"/>
    </location>
</feature>
<feature type="transmembrane region" description="Helical" evidence="3">
    <location>
        <begin position="94"/>
        <end position="115"/>
    </location>
</feature>
<evidence type="ECO:0000256" key="1">
    <source>
        <dbReference type="SAM" id="Coils"/>
    </source>
</evidence>
<feature type="coiled-coil region" evidence="1">
    <location>
        <begin position="406"/>
        <end position="440"/>
    </location>
</feature>
<organism evidence="5 6">
    <name type="scientific">Phyllosticta capitalensis</name>
    <dbReference type="NCBI Taxonomy" id="121624"/>
    <lineage>
        <taxon>Eukaryota</taxon>
        <taxon>Fungi</taxon>
        <taxon>Dikarya</taxon>
        <taxon>Ascomycota</taxon>
        <taxon>Pezizomycotina</taxon>
        <taxon>Dothideomycetes</taxon>
        <taxon>Dothideomycetes incertae sedis</taxon>
        <taxon>Botryosphaeriales</taxon>
        <taxon>Phyllostictaceae</taxon>
        <taxon>Phyllosticta</taxon>
    </lineage>
</organism>
<evidence type="ECO:0000256" key="3">
    <source>
        <dbReference type="SAM" id="Phobius"/>
    </source>
</evidence>
<feature type="chain" id="PRO_5046503473" evidence="4">
    <location>
        <begin position="21"/>
        <end position="715"/>
    </location>
</feature>
<protein>
    <submittedName>
        <fullName evidence="5">Uncharacterized protein</fullName>
    </submittedName>
</protein>
<keyword evidence="3" id="KW-0812">Transmembrane</keyword>
<feature type="transmembrane region" description="Helical" evidence="3">
    <location>
        <begin position="48"/>
        <end position="73"/>
    </location>
</feature>
<reference evidence="5 6" key="1">
    <citation type="submission" date="2024-04" db="EMBL/GenBank/DDBJ databases">
        <title>Phyllosticta paracitricarpa is synonymous to the EU quarantine fungus P. citricarpa based on phylogenomic analyses.</title>
        <authorList>
            <consortium name="Lawrence Berkeley National Laboratory"/>
            <person name="Van Ingen-Buijs V.A."/>
            <person name="Van Westerhoven A.C."/>
            <person name="Haridas S."/>
            <person name="Skiadas P."/>
            <person name="Martin F."/>
            <person name="Groenewald J.Z."/>
            <person name="Crous P.W."/>
            <person name="Seidl M.F."/>
        </authorList>
    </citation>
    <scope>NUCLEOTIDE SEQUENCE [LARGE SCALE GENOMIC DNA]</scope>
    <source>
        <strain evidence="5 6">CBS 123374</strain>
    </source>
</reference>
<evidence type="ECO:0000256" key="2">
    <source>
        <dbReference type="SAM" id="MobiDB-lite"/>
    </source>
</evidence>
<proteinExistence type="predicted"/>
<feature type="compositionally biased region" description="Low complexity" evidence="2">
    <location>
        <begin position="460"/>
        <end position="469"/>
    </location>
</feature>
<evidence type="ECO:0000256" key="4">
    <source>
        <dbReference type="SAM" id="SignalP"/>
    </source>
</evidence>
<keyword evidence="1" id="KW-0175">Coiled coil</keyword>
<evidence type="ECO:0000313" key="5">
    <source>
        <dbReference type="EMBL" id="KAK8229312.1"/>
    </source>
</evidence>
<keyword evidence="6" id="KW-1185">Reference proteome</keyword>
<keyword evidence="3" id="KW-1133">Transmembrane helix</keyword>